<feature type="region of interest" description="Disordered" evidence="1">
    <location>
        <begin position="1"/>
        <end position="42"/>
    </location>
</feature>
<comment type="caution">
    <text evidence="2">The sequence shown here is derived from an EMBL/GenBank/DDBJ whole genome shotgun (WGS) entry which is preliminary data.</text>
</comment>
<feature type="region of interest" description="Disordered" evidence="1">
    <location>
        <begin position="72"/>
        <end position="122"/>
    </location>
</feature>
<sequence>MDLSTSGEVFNAPPTSDQPTTAALTAPTPTSDQSAEPPVVAATTPTDDHIAATTSSLSLTTTGTPIEIEFTRTNTIDTSIEPQSIGTSEESNNSTQDSAPPKPNSFSIYDPQGIQLEVDFSH</sequence>
<feature type="compositionally biased region" description="Low complexity" evidence="1">
    <location>
        <begin position="19"/>
        <end position="30"/>
    </location>
</feature>
<proteinExistence type="predicted"/>
<accession>A0A1J6IFH3</accession>
<feature type="compositionally biased region" description="Polar residues" evidence="1">
    <location>
        <begin position="1"/>
        <end position="18"/>
    </location>
</feature>
<evidence type="ECO:0000256" key="1">
    <source>
        <dbReference type="SAM" id="MobiDB-lite"/>
    </source>
</evidence>
<gene>
    <name evidence="2" type="ORF">A4A49_31289</name>
</gene>
<dbReference type="EMBL" id="MJEQ01037190">
    <property type="protein sequence ID" value="OIS99279.1"/>
    <property type="molecule type" value="Genomic_DNA"/>
</dbReference>
<feature type="compositionally biased region" description="Polar residues" evidence="1">
    <location>
        <begin position="72"/>
        <end position="98"/>
    </location>
</feature>
<keyword evidence="3" id="KW-1185">Reference proteome</keyword>
<organism evidence="2 3">
    <name type="scientific">Nicotiana attenuata</name>
    <name type="common">Coyote tobacco</name>
    <dbReference type="NCBI Taxonomy" id="49451"/>
    <lineage>
        <taxon>Eukaryota</taxon>
        <taxon>Viridiplantae</taxon>
        <taxon>Streptophyta</taxon>
        <taxon>Embryophyta</taxon>
        <taxon>Tracheophyta</taxon>
        <taxon>Spermatophyta</taxon>
        <taxon>Magnoliopsida</taxon>
        <taxon>eudicotyledons</taxon>
        <taxon>Gunneridae</taxon>
        <taxon>Pentapetalae</taxon>
        <taxon>asterids</taxon>
        <taxon>lamiids</taxon>
        <taxon>Solanales</taxon>
        <taxon>Solanaceae</taxon>
        <taxon>Nicotianoideae</taxon>
        <taxon>Nicotianeae</taxon>
        <taxon>Nicotiana</taxon>
    </lineage>
</organism>
<protein>
    <submittedName>
        <fullName evidence="2">Uncharacterized protein</fullName>
    </submittedName>
</protein>
<name>A0A1J6IFH3_NICAT</name>
<reference evidence="2" key="1">
    <citation type="submission" date="2016-11" db="EMBL/GenBank/DDBJ databases">
        <title>The genome of Nicotiana attenuata.</title>
        <authorList>
            <person name="Xu S."/>
            <person name="Brockmoeller T."/>
            <person name="Gaquerel E."/>
            <person name="Navarro A."/>
            <person name="Kuhl H."/>
            <person name="Gase K."/>
            <person name="Ling Z."/>
            <person name="Zhou W."/>
            <person name="Kreitzer C."/>
            <person name="Stanke M."/>
            <person name="Tang H."/>
            <person name="Lyons E."/>
            <person name="Pandey P."/>
            <person name="Pandey S.P."/>
            <person name="Timmermann B."/>
            <person name="Baldwin I.T."/>
        </authorList>
    </citation>
    <scope>NUCLEOTIDE SEQUENCE [LARGE SCALE GENOMIC DNA]</scope>
    <source>
        <strain evidence="2">UT</strain>
    </source>
</reference>
<dbReference type="Gramene" id="OIS99279">
    <property type="protein sequence ID" value="OIS99279"/>
    <property type="gene ID" value="A4A49_31289"/>
</dbReference>
<dbReference type="AlphaFoldDB" id="A0A1J6IFH3"/>
<evidence type="ECO:0000313" key="2">
    <source>
        <dbReference type="EMBL" id="OIS99279.1"/>
    </source>
</evidence>
<evidence type="ECO:0000313" key="3">
    <source>
        <dbReference type="Proteomes" id="UP000187609"/>
    </source>
</evidence>
<dbReference type="Proteomes" id="UP000187609">
    <property type="component" value="Unassembled WGS sequence"/>
</dbReference>